<evidence type="ECO:0000313" key="2">
    <source>
        <dbReference type="EMBL" id="KAJ8966893.1"/>
    </source>
</evidence>
<comment type="caution">
    <text evidence="2">The sequence shown here is derived from an EMBL/GenBank/DDBJ whole genome shotgun (WGS) entry which is preliminary data.</text>
</comment>
<name>A0ABQ9IVE6_9CUCU</name>
<sequence>MLIIYMCRDLYIKQFRSNLVILELSVLFSLVIILPIKIEIKASTEAGGFFVVEAKYRNDSSHMSSTDTTSGRVMVLTFTFAKKVRTPV</sequence>
<dbReference type="EMBL" id="JAPWTJ010002281">
    <property type="protein sequence ID" value="KAJ8966893.1"/>
    <property type="molecule type" value="Genomic_DNA"/>
</dbReference>
<keyword evidence="1" id="KW-0472">Membrane</keyword>
<dbReference type="Proteomes" id="UP001162164">
    <property type="component" value="Unassembled WGS sequence"/>
</dbReference>
<keyword evidence="1" id="KW-1133">Transmembrane helix</keyword>
<reference evidence="2" key="1">
    <citation type="journal article" date="2023" name="Insect Mol. Biol.">
        <title>Genome sequencing provides insights into the evolution of gene families encoding plant cell wall-degrading enzymes in longhorned beetles.</title>
        <authorList>
            <person name="Shin N.R."/>
            <person name="Okamura Y."/>
            <person name="Kirsch R."/>
            <person name="Pauchet Y."/>
        </authorList>
    </citation>
    <scope>NUCLEOTIDE SEQUENCE</scope>
    <source>
        <strain evidence="2">MMC_N1</strain>
    </source>
</reference>
<accession>A0ABQ9IVE6</accession>
<evidence type="ECO:0000256" key="1">
    <source>
        <dbReference type="SAM" id="Phobius"/>
    </source>
</evidence>
<organism evidence="2 3">
    <name type="scientific">Molorchus minor</name>
    <dbReference type="NCBI Taxonomy" id="1323400"/>
    <lineage>
        <taxon>Eukaryota</taxon>
        <taxon>Metazoa</taxon>
        <taxon>Ecdysozoa</taxon>
        <taxon>Arthropoda</taxon>
        <taxon>Hexapoda</taxon>
        <taxon>Insecta</taxon>
        <taxon>Pterygota</taxon>
        <taxon>Neoptera</taxon>
        <taxon>Endopterygota</taxon>
        <taxon>Coleoptera</taxon>
        <taxon>Polyphaga</taxon>
        <taxon>Cucujiformia</taxon>
        <taxon>Chrysomeloidea</taxon>
        <taxon>Cerambycidae</taxon>
        <taxon>Lamiinae</taxon>
        <taxon>Monochamini</taxon>
        <taxon>Molorchus</taxon>
    </lineage>
</organism>
<feature type="transmembrane region" description="Helical" evidence="1">
    <location>
        <begin position="20"/>
        <end position="38"/>
    </location>
</feature>
<proteinExistence type="predicted"/>
<keyword evidence="3" id="KW-1185">Reference proteome</keyword>
<protein>
    <submittedName>
        <fullName evidence="2">Uncharacterized protein</fullName>
    </submittedName>
</protein>
<gene>
    <name evidence="2" type="ORF">NQ317_003927</name>
</gene>
<evidence type="ECO:0000313" key="3">
    <source>
        <dbReference type="Proteomes" id="UP001162164"/>
    </source>
</evidence>
<keyword evidence="1" id="KW-0812">Transmembrane</keyword>